<dbReference type="SUPFAM" id="SSF53448">
    <property type="entry name" value="Nucleotide-diphospho-sugar transferases"/>
    <property type="match status" value="1"/>
</dbReference>
<comment type="similarity">
    <text evidence="3 7">Belongs to the IspD/TarI cytidylyltransferase family. IspD subfamily.</text>
</comment>
<dbReference type="InterPro" id="IPR018294">
    <property type="entry name" value="ISPD_synthase_CS"/>
</dbReference>
<dbReference type="PANTHER" id="PTHR32125">
    <property type="entry name" value="2-C-METHYL-D-ERYTHRITOL 4-PHOSPHATE CYTIDYLYLTRANSFERASE, CHLOROPLASTIC"/>
    <property type="match status" value="1"/>
</dbReference>
<proteinExistence type="inferred from homology"/>
<comment type="pathway">
    <text evidence="2 7">Isoprenoid biosynthesis; isopentenyl diphosphate biosynthesis via DXP pathway; isopentenyl diphosphate from 1-deoxy-D-xylulose 5-phosphate: step 2/6.</text>
</comment>
<feature type="site" description="Positions MEP for the nucleophilic attack" evidence="7">
    <location>
        <position position="153"/>
    </location>
</feature>
<dbReference type="HAMAP" id="MF_00108">
    <property type="entry name" value="IspD"/>
    <property type="match status" value="1"/>
</dbReference>
<evidence type="ECO:0000256" key="7">
    <source>
        <dbReference type="HAMAP-Rule" id="MF_00108"/>
    </source>
</evidence>
<evidence type="ECO:0000256" key="1">
    <source>
        <dbReference type="ARBA" id="ARBA00001282"/>
    </source>
</evidence>
<name>A0ABW0TVQ2_9BACL</name>
<keyword evidence="6 7" id="KW-0414">Isoprene biosynthesis</keyword>
<dbReference type="GO" id="GO:0050518">
    <property type="term" value="F:2-C-methyl-D-erythritol 4-phosphate cytidylyltransferase activity"/>
    <property type="evidence" value="ECO:0007669"/>
    <property type="project" value="UniProtKB-EC"/>
</dbReference>
<keyword evidence="5 7" id="KW-0548">Nucleotidyltransferase</keyword>
<dbReference type="EC" id="2.7.7.60" evidence="7"/>
<accession>A0ABW0TVQ2</accession>
<feature type="site" description="Transition state stabilizer" evidence="7">
    <location>
        <position position="16"/>
    </location>
</feature>
<dbReference type="InterPro" id="IPR034683">
    <property type="entry name" value="IspD/TarI"/>
</dbReference>
<keyword evidence="9" id="KW-1185">Reference proteome</keyword>
<dbReference type="InterPro" id="IPR050088">
    <property type="entry name" value="IspD/TarI_cytidylyltransf_bact"/>
</dbReference>
<protein>
    <recommendedName>
        <fullName evidence="7">2-C-methyl-D-erythritol 4-phosphate cytidylyltransferase</fullName>
        <ecNumber evidence="7">2.7.7.60</ecNumber>
    </recommendedName>
    <alternativeName>
        <fullName evidence="7">4-diphosphocytidyl-2C-methyl-D-erythritol synthase</fullName>
    </alternativeName>
    <alternativeName>
        <fullName evidence="7">MEP cytidylyltransferase</fullName>
        <shortName evidence="7">MCT</shortName>
    </alternativeName>
</protein>
<sequence>METYTVLLPAAGSGRRMGAGFNKLFLEMAGKPILIHTLDVFEQDPDCSGMILSVKDEEKPKIEEMLERFGITKVAALVEGGAERQQSVAACIDAHRSGGIVLVHDAARPFIKRDVIRKLVEVAREDGAAIAGVQVKDTMKVAPDGIVEETVDRSKLWAIQTPQAFRYELLKEASDKAEAEGFLGTDESMIVERLGHPVKVVESTYDNVKMTTKEDLLFGEVLLKQRRQEDFQ</sequence>
<dbReference type="PROSITE" id="PS01295">
    <property type="entry name" value="ISPD"/>
    <property type="match status" value="1"/>
</dbReference>
<dbReference type="CDD" id="cd02516">
    <property type="entry name" value="CDP-ME_synthetase"/>
    <property type="match status" value="1"/>
</dbReference>
<dbReference type="InterPro" id="IPR001228">
    <property type="entry name" value="IspD"/>
</dbReference>
<evidence type="ECO:0000313" key="9">
    <source>
        <dbReference type="Proteomes" id="UP001596071"/>
    </source>
</evidence>
<comment type="function">
    <text evidence="7">Catalyzes the formation of 4-diphosphocytidyl-2-C-methyl-D-erythritol from CTP and 2-C-methyl-D-erythritol 4-phosphate (MEP).</text>
</comment>
<evidence type="ECO:0000313" key="8">
    <source>
        <dbReference type="EMBL" id="MFC5601928.1"/>
    </source>
</evidence>
<dbReference type="NCBIfam" id="TIGR00453">
    <property type="entry name" value="ispD"/>
    <property type="match status" value="1"/>
</dbReference>
<feature type="site" description="Transition state stabilizer" evidence="7">
    <location>
        <position position="23"/>
    </location>
</feature>
<feature type="site" description="Positions MEP for the nucleophilic attack" evidence="7">
    <location>
        <position position="209"/>
    </location>
</feature>
<evidence type="ECO:0000256" key="2">
    <source>
        <dbReference type="ARBA" id="ARBA00004787"/>
    </source>
</evidence>
<dbReference type="EMBL" id="JBHSNP010000002">
    <property type="protein sequence ID" value="MFC5601928.1"/>
    <property type="molecule type" value="Genomic_DNA"/>
</dbReference>
<evidence type="ECO:0000256" key="6">
    <source>
        <dbReference type="ARBA" id="ARBA00023229"/>
    </source>
</evidence>
<dbReference type="Pfam" id="PF01128">
    <property type="entry name" value="IspD"/>
    <property type="match status" value="1"/>
</dbReference>
<gene>
    <name evidence="7 8" type="primary">ispD</name>
    <name evidence="8" type="ORF">ACFPTP_01420</name>
</gene>
<dbReference type="InterPro" id="IPR029044">
    <property type="entry name" value="Nucleotide-diphossugar_trans"/>
</dbReference>
<dbReference type="RefSeq" id="WP_381441611.1">
    <property type="nucleotide sequence ID" value="NZ_JBHSNP010000002.1"/>
</dbReference>
<dbReference type="Gene3D" id="3.90.550.10">
    <property type="entry name" value="Spore Coat Polysaccharide Biosynthesis Protein SpsA, Chain A"/>
    <property type="match status" value="1"/>
</dbReference>
<organism evidence="8 9">
    <name type="scientific">Sporosarcina koreensis</name>
    <dbReference type="NCBI Taxonomy" id="334735"/>
    <lineage>
        <taxon>Bacteria</taxon>
        <taxon>Bacillati</taxon>
        <taxon>Bacillota</taxon>
        <taxon>Bacilli</taxon>
        <taxon>Bacillales</taxon>
        <taxon>Caryophanaceae</taxon>
        <taxon>Sporosarcina</taxon>
    </lineage>
</organism>
<dbReference type="Proteomes" id="UP001596071">
    <property type="component" value="Unassembled WGS sequence"/>
</dbReference>
<evidence type="ECO:0000256" key="3">
    <source>
        <dbReference type="ARBA" id="ARBA00009789"/>
    </source>
</evidence>
<evidence type="ECO:0000256" key="4">
    <source>
        <dbReference type="ARBA" id="ARBA00022679"/>
    </source>
</evidence>
<evidence type="ECO:0000256" key="5">
    <source>
        <dbReference type="ARBA" id="ARBA00022695"/>
    </source>
</evidence>
<keyword evidence="4 7" id="KW-0808">Transferase</keyword>
<dbReference type="PANTHER" id="PTHR32125:SF4">
    <property type="entry name" value="2-C-METHYL-D-ERYTHRITOL 4-PHOSPHATE CYTIDYLYLTRANSFERASE, CHLOROPLASTIC"/>
    <property type="match status" value="1"/>
</dbReference>
<reference evidence="9" key="1">
    <citation type="journal article" date="2019" name="Int. J. Syst. Evol. Microbiol.">
        <title>The Global Catalogue of Microorganisms (GCM) 10K type strain sequencing project: providing services to taxonomists for standard genome sequencing and annotation.</title>
        <authorList>
            <consortium name="The Broad Institute Genomics Platform"/>
            <consortium name="The Broad Institute Genome Sequencing Center for Infectious Disease"/>
            <person name="Wu L."/>
            <person name="Ma J."/>
        </authorList>
    </citation>
    <scope>NUCLEOTIDE SEQUENCE [LARGE SCALE GENOMIC DNA]</scope>
    <source>
        <strain evidence="9">KACC 11299</strain>
    </source>
</reference>
<comment type="caution">
    <text evidence="8">The sequence shown here is derived from an EMBL/GenBank/DDBJ whole genome shotgun (WGS) entry which is preliminary data.</text>
</comment>
<comment type="catalytic activity">
    <reaction evidence="1 7">
        <text>2-C-methyl-D-erythritol 4-phosphate + CTP + H(+) = 4-CDP-2-C-methyl-D-erythritol + diphosphate</text>
        <dbReference type="Rhea" id="RHEA:13429"/>
        <dbReference type="ChEBI" id="CHEBI:15378"/>
        <dbReference type="ChEBI" id="CHEBI:33019"/>
        <dbReference type="ChEBI" id="CHEBI:37563"/>
        <dbReference type="ChEBI" id="CHEBI:57823"/>
        <dbReference type="ChEBI" id="CHEBI:58262"/>
        <dbReference type="EC" id="2.7.7.60"/>
    </reaction>
</comment>